<dbReference type="Proteomes" id="UP000034956">
    <property type="component" value="Unassembled WGS sequence"/>
</dbReference>
<keyword evidence="1" id="KW-1133">Transmembrane helix</keyword>
<sequence>MKKNKATVIWTAVIVLVLAGLFLYPKLNSSKSSPSVPCLFPNLPLAEHIHPRLVILVDGVSEPIPAEIGLSAACERALHTHKDDAAEGVIHIESQSRRKYTLGDFFNVWGRDIDRPGYRLEAAIEGASAADPAGIILKDGEEILLKYTKADE</sequence>
<keyword evidence="1" id="KW-0472">Membrane</keyword>
<accession>A0A0G1XAT6</accession>
<evidence type="ECO:0000313" key="2">
    <source>
        <dbReference type="EMBL" id="KKU91445.1"/>
    </source>
</evidence>
<evidence type="ECO:0000256" key="1">
    <source>
        <dbReference type="SAM" id="Phobius"/>
    </source>
</evidence>
<organism evidence="2 3">
    <name type="scientific">Candidatus Jorgensenbacteria bacterium GW2011_GWA1_48_11</name>
    <dbReference type="NCBI Taxonomy" id="1618660"/>
    <lineage>
        <taxon>Bacteria</taxon>
        <taxon>Candidatus Joergenseniibacteriota</taxon>
    </lineage>
</organism>
<dbReference type="AlphaFoldDB" id="A0A0G1XAT6"/>
<gene>
    <name evidence="2" type="ORF">UY23_C0001G0051</name>
</gene>
<dbReference type="EMBL" id="LCPF01000001">
    <property type="protein sequence ID" value="KKU91445.1"/>
    <property type="molecule type" value="Genomic_DNA"/>
</dbReference>
<feature type="transmembrane region" description="Helical" evidence="1">
    <location>
        <begin position="6"/>
        <end position="24"/>
    </location>
</feature>
<protein>
    <recommendedName>
        <fullName evidence="4">DUF4430 domain-containing protein</fullName>
    </recommendedName>
</protein>
<evidence type="ECO:0000313" key="3">
    <source>
        <dbReference type="Proteomes" id="UP000034956"/>
    </source>
</evidence>
<name>A0A0G1XAT6_9BACT</name>
<reference evidence="2 3" key="1">
    <citation type="journal article" date="2015" name="Nature">
        <title>rRNA introns, odd ribosomes, and small enigmatic genomes across a large radiation of phyla.</title>
        <authorList>
            <person name="Brown C.T."/>
            <person name="Hug L.A."/>
            <person name="Thomas B.C."/>
            <person name="Sharon I."/>
            <person name="Castelle C.J."/>
            <person name="Singh A."/>
            <person name="Wilkins M.J."/>
            <person name="Williams K.H."/>
            <person name="Banfield J.F."/>
        </authorList>
    </citation>
    <scope>NUCLEOTIDE SEQUENCE [LARGE SCALE GENOMIC DNA]</scope>
</reference>
<comment type="caution">
    <text evidence="2">The sequence shown here is derived from an EMBL/GenBank/DDBJ whole genome shotgun (WGS) entry which is preliminary data.</text>
</comment>
<evidence type="ECO:0008006" key="4">
    <source>
        <dbReference type="Google" id="ProtNLM"/>
    </source>
</evidence>
<proteinExistence type="predicted"/>
<keyword evidence="1" id="KW-0812">Transmembrane</keyword>